<dbReference type="Proteomes" id="UP000000647">
    <property type="component" value="Chromosome"/>
</dbReference>
<dbReference type="CDD" id="cd03225">
    <property type="entry name" value="ABC_cobalt_CbiO_domain1"/>
    <property type="match status" value="1"/>
</dbReference>
<dbReference type="eggNOG" id="COG1122">
    <property type="taxonomic scope" value="Bacteria"/>
</dbReference>
<sequence>MITLDDITYIYPFQSQAALTGVRLHVARGEAIAVTGASGCGKSSLVRVINGLIPHHYQGEWDGQARIAGYSPREASLAEISSRVGTLFQDPEQQFFALHVEDELAFAHEQRGEDPAVIEARVRWAMGRFQLTGLADASVYDLSDGQKQRVGLAEVMSRAPSVLVLDEPTANLDPEATRELADHLAELREEGVTLVIVDHRLYWLTDLVDRILVMEGGCLAMSGSASEVARERLRFGLRRLEVVDQRGALPEVPASGEGHLRVSGLAFAYRNGPTVIKGMDLCLPSGEIVGVLGPNGAGKTTLARLLTGLLRPDAGEIRVRGRVLSGCALMHRTSVVLQNTDHQLHMRTVEEEITSAAQGARVQTDPAWIAGLLHEYGLTALRHRHPQSLSGGEKQRLVVACGHARKPELFVLDEPTSGLDGANLAIIVQNLQRIADSGTCVMVITHDLELIECACTRQLTLPGC</sequence>
<keyword evidence="6" id="KW-0547">Nucleotide-binding</keyword>
<dbReference type="SMART" id="SM00382">
    <property type="entry name" value="AAA"/>
    <property type="match status" value="2"/>
</dbReference>
<dbReference type="PANTHER" id="PTHR43553">
    <property type="entry name" value="HEAVY METAL TRANSPORTER"/>
    <property type="match status" value="1"/>
</dbReference>
<accession>A1WU11</accession>
<dbReference type="PROSITE" id="PS50893">
    <property type="entry name" value="ABC_TRANSPORTER_2"/>
    <property type="match status" value="2"/>
</dbReference>
<organism evidence="12 13">
    <name type="scientific">Halorhodospira halophila (strain DSM 244 / SL1)</name>
    <name type="common">Ectothiorhodospira halophila (strain DSM 244 / SL1)</name>
    <dbReference type="NCBI Taxonomy" id="349124"/>
    <lineage>
        <taxon>Bacteria</taxon>
        <taxon>Pseudomonadati</taxon>
        <taxon>Pseudomonadota</taxon>
        <taxon>Gammaproteobacteria</taxon>
        <taxon>Chromatiales</taxon>
        <taxon>Ectothiorhodospiraceae</taxon>
        <taxon>Halorhodospira</taxon>
    </lineage>
</organism>
<dbReference type="InterPro" id="IPR050095">
    <property type="entry name" value="ECF_ABC_transporter_ATP-bd"/>
</dbReference>
<dbReference type="Gene3D" id="3.40.50.300">
    <property type="entry name" value="P-loop containing nucleotide triphosphate hydrolases"/>
    <property type="match status" value="2"/>
</dbReference>
<evidence type="ECO:0000256" key="1">
    <source>
        <dbReference type="ARBA" id="ARBA00004202"/>
    </source>
</evidence>
<dbReference type="HOGENOM" id="CLU_000604_86_7_6"/>
<evidence type="ECO:0000256" key="2">
    <source>
        <dbReference type="ARBA" id="ARBA00005417"/>
    </source>
</evidence>
<feature type="domain" description="ABC transporter" evidence="11">
    <location>
        <begin position="2"/>
        <end position="241"/>
    </location>
</feature>
<dbReference type="EMBL" id="CP000544">
    <property type="protein sequence ID" value="ABM61173.1"/>
    <property type="molecule type" value="Genomic_DNA"/>
</dbReference>
<evidence type="ECO:0000256" key="6">
    <source>
        <dbReference type="ARBA" id="ARBA00022741"/>
    </source>
</evidence>
<dbReference type="InterPro" id="IPR015856">
    <property type="entry name" value="ABC_transpr_CbiO/EcfA_su"/>
</dbReference>
<dbReference type="AlphaFoldDB" id="A1WU11"/>
<dbReference type="Pfam" id="PF00005">
    <property type="entry name" value="ABC_tran"/>
    <property type="match status" value="2"/>
</dbReference>
<keyword evidence="3" id="KW-0813">Transport</keyword>
<evidence type="ECO:0000256" key="9">
    <source>
        <dbReference type="ARBA" id="ARBA00023136"/>
    </source>
</evidence>
<dbReference type="PANTHER" id="PTHR43553:SF23">
    <property type="entry name" value="ABC TRANSPORTER ATP-BINDING COMPONENT"/>
    <property type="match status" value="1"/>
</dbReference>
<dbReference type="InterPro" id="IPR003439">
    <property type="entry name" value="ABC_transporter-like_ATP-bd"/>
</dbReference>
<dbReference type="OrthoDB" id="9784450at2"/>
<protein>
    <submittedName>
        <fullName evidence="12">ABC transporter related protein</fullName>
    </submittedName>
</protein>
<reference evidence="12 13" key="2">
    <citation type="journal article" date="2013" name="Stand. Genomic Sci.">
        <title>Complete genome sequence of Halorhodospira halophila SL1.</title>
        <authorList>
            <person name="Challacombe J.F."/>
            <person name="Majid S."/>
            <person name="Deole R."/>
            <person name="Brettin T.S."/>
            <person name="Bruce D."/>
            <person name="Delano S.F."/>
            <person name="Detter J.C."/>
            <person name="Gleasner C.D."/>
            <person name="Han C.S."/>
            <person name="Misra M."/>
            <person name="Reitenga K.G."/>
            <person name="Mikhailova N."/>
            <person name="Woyke T."/>
            <person name="Pitluck S."/>
            <person name="Nolan M."/>
            <person name="Land M.L."/>
            <person name="Saunders E."/>
            <person name="Tapia R."/>
            <person name="Lapidus A."/>
            <person name="Ivanova N."/>
            <person name="Hoff W.D."/>
        </authorList>
    </citation>
    <scope>NUCLEOTIDE SEQUENCE [LARGE SCALE GENOMIC DNA]</scope>
    <source>
        <strain evidence="13">DSM 244 / SL1</strain>
    </source>
</reference>
<evidence type="ECO:0000256" key="10">
    <source>
        <dbReference type="ARBA" id="ARBA00025157"/>
    </source>
</evidence>
<evidence type="ECO:0000256" key="3">
    <source>
        <dbReference type="ARBA" id="ARBA00022448"/>
    </source>
</evidence>
<keyword evidence="9" id="KW-0472">Membrane</keyword>
<comment type="subcellular location">
    <subcellularLocation>
        <location evidence="1">Cell membrane</location>
        <topology evidence="1">Peripheral membrane protein</topology>
    </subcellularLocation>
</comment>
<comment type="function">
    <text evidence="10">Probably part of an ABC transporter complex. Responsible for energy coupling to the transport system.</text>
</comment>
<dbReference type="SUPFAM" id="SSF52540">
    <property type="entry name" value="P-loop containing nucleoside triphosphate hydrolases"/>
    <property type="match status" value="2"/>
</dbReference>
<keyword evidence="7" id="KW-0067">ATP-binding</keyword>
<dbReference type="GO" id="GO:0042626">
    <property type="term" value="F:ATPase-coupled transmembrane transporter activity"/>
    <property type="evidence" value="ECO:0007669"/>
    <property type="project" value="TreeGrafter"/>
</dbReference>
<evidence type="ECO:0000313" key="12">
    <source>
        <dbReference type="EMBL" id="ABM61173.1"/>
    </source>
</evidence>
<keyword evidence="8" id="KW-1278">Translocase</keyword>
<keyword evidence="5" id="KW-0677">Repeat</keyword>
<dbReference type="GO" id="GO:0005524">
    <property type="term" value="F:ATP binding"/>
    <property type="evidence" value="ECO:0007669"/>
    <property type="project" value="UniProtKB-KW"/>
</dbReference>
<proteinExistence type="inferred from homology"/>
<name>A1WU11_HALHL</name>
<dbReference type="STRING" id="349124.Hhal_0379"/>
<evidence type="ECO:0000313" key="13">
    <source>
        <dbReference type="Proteomes" id="UP000000647"/>
    </source>
</evidence>
<evidence type="ECO:0000256" key="4">
    <source>
        <dbReference type="ARBA" id="ARBA00022475"/>
    </source>
</evidence>
<comment type="similarity">
    <text evidence="2">Belongs to the ABC transporter superfamily.</text>
</comment>
<reference evidence="13" key="1">
    <citation type="submission" date="2006-12" db="EMBL/GenBank/DDBJ databases">
        <title>Complete sequence of Halorhodospira halophila SL1.</title>
        <authorList>
            <consortium name="US DOE Joint Genome Institute"/>
            <person name="Copeland A."/>
            <person name="Lucas S."/>
            <person name="Lapidus A."/>
            <person name="Barry K."/>
            <person name="Detter J.C."/>
            <person name="Glavina del Rio T."/>
            <person name="Hammon N."/>
            <person name="Israni S."/>
            <person name="Dalin E."/>
            <person name="Tice H."/>
            <person name="Pitluck S."/>
            <person name="Saunders E."/>
            <person name="Brettin T."/>
            <person name="Bruce D."/>
            <person name="Han C."/>
            <person name="Tapia R."/>
            <person name="Schmutz J."/>
            <person name="Larimer F."/>
            <person name="Land M."/>
            <person name="Hauser L."/>
            <person name="Kyrpides N."/>
            <person name="Mikhailova N."/>
            <person name="Hoff W."/>
            <person name="Richardson P."/>
        </authorList>
    </citation>
    <scope>NUCLEOTIDE SEQUENCE [LARGE SCALE GENOMIC DNA]</scope>
    <source>
        <strain evidence="13">DSM 244 / SL1</strain>
    </source>
</reference>
<gene>
    <name evidence="12" type="ordered locus">Hhal_0379</name>
</gene>
<dbReference type="GO" id="GO:0043190">
    <property type="term" value="C:ATP-binding cassette (ABC) transporter complex"/>
    <property type="evidence" value="ECO:0007669"/>
    <property type="project" value="TreeGrafter"/>
</dbReference>
<evidence type="ECO:0000256" key="5">
    <source>
        <dbReference type="ARBA" id="ARBA00022737"/>
    </source>
</evidence>
<evidence type="ECO:0000256" key="7">
    <source>
        <dbReference type="ARBA" id="ARBA00022840"/>
    </source>
</evidence>
<dbReference type="InterPro" id="IPR027417">
    <property type="entry name" value="P-loop_NTPase"/>
</dbReference>
<evidence type="ECO:0000256" key="8">
    <source>
        <dbReference type="ARBA" id="ARBA00022967"/>
    </source>
</evidence>
<dbReference type="InterPro" id="IPR003593">
    <property type="entry name" value="AAA+_ATPase"/>
</dbReference>
<dbReference type="GO" id="GO:0016887">
    <property type="term" value="F:ATP hydrolysis activity"/>
    <property type="evidence" value="ECO:0007669"/>
    <property type="project" value="InterPro"/>
</dbReference>
<dbReference type="KEGG" id="hha:Hhal_0379"/>
<feature type="domain" description="ABC transporter" evidence="11">
    <location>
        <begin position="260"/>
        <end position="463"/>
    </location>
</feature>
<keyword evidence="4" id="KW-1003">Cell membrane</keyword>
<keyword evidence="13" id="KW-1185">Reference proteome</keyword>
<evidence type="ECO:0000259" key="11">
    <source>
        <dbReference type="PROSITE" id="PS50893"/>
    </source>
</evidence>
<dbReference type="RefSeq" id="WP_011813196.1">
    <property type="nucleotide sequence ID" value="NC_008789.1"/>
</dbReference>